<dbReference type="EMBL" id="BK016195">
    <property type="protein sequence ID" value="DAG01599.1"/>
    <property type="molecule type" value="Genomic_DNA"/>
</dbReference>
<protein>
    <submittedName>
        <fullName evidence="1">Uncharacterized protein</fullName>
    </submittedName>
</protein>
<name>A0A8S5V4R0_9CAUD</name>
<sequence>MIEMKKETPQDRYAAKYKKQYLLPCFTTTEQDIIDKLESVPNKSGYIKRLIRADIAADKERQSLISNDTGEESGDKI</sequence>
<reference evidence="1" key="1">
    <citation type="journal article" date="2021" name="Proc. Natl. Acad. Sci. U.S.A.">
        <title>A Catalog of Tens of Thousands of Viruses from Human Metagenomes Reveals Hidden Associations with Chronic Diseases.</title>
        <authorList>
            <person name="Tisza M.J."/>
            <person name="Buck C.B."/>
        </authorList>
    </citation>
    <scope>NUCLEOTIDE SEQUENCE</scope>
    <source>
        <strain evidence="1">CtKkB1</strain>
    </source>
</reference>
<proteinExistence type="predicted"/>
<evidence type="ECO:0000313" key="1">
    <source>
        <dbReference type="EMBL" id="DAG01599.1"/>
    </source>
</evidence>
<organism evidence="1">
    <name type="scientific">Myoviridae sp. ctKkB1</name>
    <dbReference type="NCBI Taxonomy" id="2825081"/>
    <lineage>
        <taxon>Viruses</taxon>
        <taxon>Duplodnaviria</taxon>
        <taxon>Heunggongvirae</taxon>
        <taxon>Uroviricota</taxon>
        <taxon>Caudoviricetes</taxon>
    </lineage>
</organism>
<accession>A0A8S5V4R0</accession>